<sequence>MKYKATPAEKMEMDENELDKYVEIMDKVNKDENPRHLADLMSILTDPSNKHSELITSIGIIIRDNELKEDQKVDAIVNFLI</sequence>
<organism evidence="1">
    <name type="scientific">Pithovirus LCPAC101</name>
    <dbReference type="NCBI Taxonomy" id="2506586"/>
    <lineage>
        <taxon>Viruses</taxon>
        <taxon>Pithoviruses</taxon>
    </lineage>
</organism>
<gene>
    <name evidence="1" type="ORF">LCPAC101_02080</name>
</gene>
<proteinExistence type="predicted"/>
<reference evidence="1" key="1">
    <citation type="journal article" date="2019" name="MBio">
        <title>Virus Genomes from Deep Sea Sediments Expand the Ocean Megavirome and Support Independent Origins of Viral Gigantism.</title>
        <authorList>
            <person name="Backstrom D."/>
            <person name="Yutin N."/>
            <person name="Jorgensen S.L."/>
            <person name="Dharamshi J."/>
            <person name="Homa F."/>
            <person name="Zaremba-Niedwiedzka K."/>
            <person name="Spang A."/>
            <person name="Wolf Y.I."/>
            <person name="Koonin E.V."/>
            <person name="Ettema T.J."/>
        </authorList>
    </citation>
    <scope>NUCLEOTIDE SEQUENCE</scope>
</reference>
<name>A0A481Z344_9VIRU</name>
<accession>A0A481Z344</accession>
<dbReference type="EMBL" id="MK500447">
    <property type="protein sequence ID" value="QBK89925.1"/>
    <property type="molecule type" value="Genomic_DNA"/>
</dbReference>
<protein>
    <submittedName>
        <fullName evidence="1">Uncharacterized protein</fullName>
    </submittedName>
</protein>
<evidence type="ECO:0000313" key="1">
    <source>
        <dbReference type="EMBL" id="QBK89925.1"/>
    </source>
</evidence>